<dbReference type="PANTHER" id="PTHR43657">
    <property type="entry name" value="TRYPTOPHAN RNA-BINDING ATTENUATOR PROTEIN-LIKE PROTEIN"/>
    <property type="match status" value="1"/>
</dbReference>
<dbReference type="RefSeq" id="WP_048111199.1">
    <property type="nucleotide sequence ID" value="NZ_CP010070.1"/>
</dbReference>
<dbReference type="SUPFAM" id="SSF51219">
    <property type="entry name" value="TRAP-like"/>
    <property type="match status" value="1"/>
</dbReference>
<dbReference type="PANTHER" id="PTHR43657:SF1">
    <property type="entry name" value="ALTERED INHERITANCE OF MITOCHONDRIA PROTEIN 24, MITOCHONDRIAL"/>
    <property type="match status" value="1"/>
</dbReference>
<evidence type="ECO:0000313" key="1">
    <source>
        <dbReference type="EMBL" id="AIZ55964.1"/>
    </source>
</evidence>
<dbReference type="NCBIfam" id="TIGR00266">
    <property type="entry name" value="TIGR00266 family protein"/>
    <property type="match status" value="1"/>
</dbReference>
<protein>
    <recommendedName>
        <fullName evidence="3">TIGR00266 family protein</fullName>
    </recommendedName>
</protein>
<dbReference type="InterPro" id="IPR036983">
    <property type="entry name" value="AIM24_sf"/>
</dbReference>
<dbReference type="AlphaFoldDB" id="A0A0A7LA58"/>
<sequence length="225" mass="23750">MRYTITGDNLQFVNVQLEENELFQSVAGGMAYMTGNMIMEAKLEGGLLKGIGRSLSGASMFLVQYRSKGGTGIVGLGGSVPGKIVDLDIGKGKWIVQKTGYLGSQETVDLKMAFQKKLGSIFFGGEGLILQELSGTGIAFVAACGDFNIVDLRPGEQYKVATAKAVAWQDTVTYDIAAAGGIKTALFGGEGLFVTTLTGPGKIIIQSMTLQDLAFALVPYLPSNK</sequence>
<evidence type="ECO:0008006" key="3">
    <source>
        <dbReference type="Google" id="ProtNLM"/>
    </source>
</evidence>
<organism evidence="1 2">
    <name type="scientific">Candidatus Methanoplasma termitum</name>
    <dbReference type="NCBI Taxonomy" id="1577791"/>
    <lineage>
        <taxon>Archaea</taxon>
        <taxon>Methanobacteriati</taxon>
        <taxon>Thermoplasmatota</taxon>
        <taxon>Thermoplasmata</taxon>
        <taxon>Methanomassiliicoccales</taxon>
        <taxon>Methanomassiliicoccaceae</taxon>
        <taxon>Candidatus Methanoplasma</taxon>
    </lineage>
</organism>
<reference evidence="1 2" key="1">
    <citation type="journal article" date="2014" name="Appl. Environ. Microbiol.">
        <title>Comparative Genome Analysis of 'Candidatus Methanoplasma termitum' Indicates a New Mode of Energy Metabolism in the Seventh Order of Methanogens.</title>
        <authorList>
            <person name="Lang K."/>
            <person name="Schuldes J."/>
            <person name="Klingl A."/>
            <person name="Poehlein A."/>
            <person name="Daniel R."/>
            <person name="Brune A."/>
        </authorList>
    </citation>
    <scope>NUCLEOTIDE SEQUENCE [LARGE SCALE GENOMIC DNA]</scope>
    <source>
        <strain evidence="2">Mpt1</strain>
    </source>
</reference>
<evidence type="ECO:0000313" key="2">
    <source>
        <dbReference type="Proteomes" id="UP000030787"/>
    </source>
</evidence>
<dbReference type="InterPro" id="IPR002838">
    <property type="entry name" value="AIM24"/>
</dbReference>
<dbReference type="Gene3D" id="3.60.160.10">
    <property type="entry name" value="Mitochondrial biogenesis AIM24"/>
    <property type="match status" value="1"/>
</dbReference>
<gene>
    <name evidence="1" type="ORF">Mpt1_c00580</name>
</gene>
<dbReference type="Proteomes" id="UP000030787">
    <property type="component" value="Chromosome"/>
</dbReference>
<dbReference type="OrthoDB" id="7592at2157"/>
<dbReference type="InterPro" id="IPR016031">
    <property type="entry name" value="Trp_RNA-bd_attenuator-like_dom"/>
</dbReference>
<accession>A0A0A7LA58</accession>
<keyword evidence="2" id="KW-1185">Reference proteome</keyword>
<dbReference type="EMBL" id="CP010070">
    <property type="protein sequence ID" value="AIZ55964.1"/>
    <property type="molecule type" value="Genomic_DNA"/>
</dbReference>
<dbReference type="GeneID" id="24817733"/>
<dbReference type="KEGG" id="mear:Mpt1_c00580"/>
<proteinExistence type="predicted"/>
<dbReference type="HOGENOM" id="CLU_040551_0_1_2"/>
<dbReference type="STRING" id="1577791.Mpt1_c00580"/>
<dbReference type="Pfam" id="PF01987">
    <property type="entry name" value="AIM24"/>
    <property type="match status" value="1"/>
</dbReference>
<name>A0A0A7LA58_9ARCH</name>